<evidence type="ECO:0000313" key="2">
    <source>
        <dbReference type="EMBL" id="CAK0880233.1"/>
    </source>
</evidence>
<name>A0ABN9W2P1_9DINO</name>
<reference evidence="2" key="1">
    <citation type="submission" date="2023-10" db="EMBL/GenBank/DDBJ databases">
        <authorList>
            <person name="Chen Y."/>
            <person name="Shah S."/>
            <person name="Dougan E. K."/>
            <person name="Thang M."/>
            <person name="Chan C."/>
        </authorList>
    </citation>
    <scope>NUCLEOTIDE SEQUENCE [LARGE SCALE GENOMIC DNA]</scope>
</reference>
<protein>
    <submittedName>
        <fullName evidence="2">Uncharacterized protein</fullName>
    </submittedName>
</protein>
<proteinExistence type="predicted"/>
<comment type="caution">
    <text evidence="2">The sequence shown here is derived from an EMBL/GenBank/DDBJ whole genome shotgun (WGS) entry which is preliminary data.</text>
</comment>
<evidence type="ECO:0000256" key="1">
    <source>
        <dbReference type="SAM" id="MobiDB-lite"/>
    </source>
</evidence>
<evidence type="ECO:0000313" key="3">
    <source>
        <dbReference type="Proteomes" id="UP001189429"/>
    </source>
</evidence>
<accession>A0ABN9W2P1</accession>
<feature type="non-terminal residue" evidence="2">
    <location>
        <position position="1"/>
    </location>
</feature>
<gene>
    <name evidence="2" type="ORF">PCOR1329_LOCUS63436</name>
</gene>
<dbReference type="EMBL" id="CAUYUJ010018051">
    <property type="protein sequence ID" value="CAK0880233.1"/>
    <property type="molecule type" value="Genomic_DNA"/>
</dbReference>
<sequence length="196" mass="21806">VLGDWKEKAPQASSAPALDESETQALIGKLQRFMSNLSDKDKDKNTNKPTRCANMYHCQALEASLHAIAGLELSRFMPRRRAERLQSTQRRYFVSEGSLGVALRPGSTADSRRSCIEDRATGQRWIEVPLDVDSTGCVVYPCLFSCIDQGSVGWPTHTWLYWGQGLRGDVIFDASHRAMRDTGDALTSTGCWFISS</sequence>
<feature type="region of interest" description="Disordered" evidence="1">
    <location>
        <begin position="1"/>
        <end position="20"/>
    </location>
</feature>
<organism evidence="2 3">
    <name type="scientific">Prorocentrum cordatum</name>
    <dbReference type="NCBI Taxonomy" id="2364126"/>
    <lineage>
        <taxon>Eukaryota</taxon>
        <taxon>Sar</taxon>
        <taxon>Alveolata</taxon>
        <taxon>Dinophyceae</taxon>
        <taxon>Prorocentrales</taxon>
        <taxon>Prorocentraceae</taxon>
        <taxon>Prorocentrum</taxon>
    </lineage>
</organism>
<keyword evidence="3" id="KW-1185">Reference proteome</keyword>
<dbReference type="Proteomes" id="UP001189429">
    <property type="component" value="Unassembled WGS sequence"/>
</dbReference>